<evidence type="ECO:0000259" key="2">
    <source>
        <dbReference type="Pfam" id="PF00501"/>
    </source>
</evidence>
<organism evidence="3 4">
    <name type="scientific">Psilocybe cyanescens</name>
    <dbReference type="NCBI Taxonomy" id="93625"/>
    <lineage>
        <taxon>Eukaryota</taxon>
        <taxon>Fungi</taxon>
        <taxon>Dikarya</taxon>
        <taxon>Basidiomycota</taxon>
        <taxon>Agaricomycotina</taxon>
        <taxon>Agaricomycetes</taxon>
        <taxon>Agaricomycetidae</taxon>
        <taxon>Agaricales</taxon>
        <taxon>Agaricineae</taxon>
        <taxon>Strophariaceae</taxon>
        <taxon>Psilocybe</taxon>
    </lineage>
</organism>
<keyword evidence="4" id="KW-1185">Reference proteome</keyword>
<dbReference type="STRING" id="93625.A0A409XMZ8"/>
<dbReference type="PANTHER" id="PTHR43201:SF8">
    <property type="entry name" value="ACYL-COA SYNTHETASE FAMILY MEMBER 3"/>
    <property type="match status" value="1"/>
</dbReference>
<protein>
    <recommendedName>
        <fullName evidence="2">AMP-dependent synthetase/ligase domain-containing protein</fullName>
    </recommendedName>
</protein>
<evidence type="ECO:0000313" key="3">
    <source>
        <dbReference type="EMBL" id="PPQ92185.1"/>
    </source>
</evidence>
<dbReference type="InterPro" id="IPR000873">
    <property type="entry name" value="AMP-dep_synth/lig_dom"/>
</dbReference>
<dbReference type="InterPro" id="IPR042099">
    <property type="entry name" value="ANL_N_sf"/>
</dbReference>
<accession>A0A409XMZ8</accession>
<gene>
    <name evidence="3" type="ORF">CVT25_008959</name>
</gene>
<comment type="similarity">
    <text evidence="1">Belongs to the ATP-dependent AMP-binding enzyme family.</text>
</comment>
<dbReference type="AlphaFoldDB" id="A0A409XMZ8"/>
<dbReference type="GO" id="GO:0031956">
    <property type="term" value="F:medium-chain fatty acid-CoA ligase activity"/>
    <property type="evidence" value="ECO:0007669"/>
    <property type="project" value="TreeGrafter"/>
</dbReference>
<name>A0A409XMZ8_PSICY</name>
<dbReference type="Gene3D" id="3.40.50.12780">
    <property type="entry name" value="N-terminal domain of ligase-like"/>
    <property type="match status" value="1"/>
</dbReference>
<comment type="caution">
    <text evidence="3">The sequence shown here is derived from an EMBL/GenBank/DDBJ whole genome shotgun (WGS) entry which is preliminary data.</text>
</comment>
<dbReference type="Proteomes" id="UP000283269">
    <property type="component" value="Unassembled WGS sequence"/>
</dbReference>
<evidence type="ECO:0000313" key="4">
    <source>
        <dbReference type="Proteomes" id="UP000283269"/>
    </source>
</evidence>
<dbReference type="GO" id="GO:0006631">
    <property type="term" value="P:fatty acid metabolic process"/>
    <property type="evidence" value="ECO:0007669"/>
    <property type="project" value="TreeGrafter"/>
</dbReference>
<dbReference type="PANTHER" id="PTHR43201">
    <property type="entry name" value="ACYL-COA SYNTHETASE"/>
    <property type="match status" value="1"/>
</dbReference>
<dbReference type="InParanoid" id="A0A409XMZ8"/>
<dbReference type="EMBL" id="NHYD01001075">
    <property type="protein sequence ID" value="PPQ92185.1"/>
    <property type="molecule type" value="Genomic_DNA"/>
</dbReference>
<sequence length="569" mass="62334">MSQDPQIPIPSCTQGMGSKTFKSPPLTPYLSTPEIFDWHFKNSRHHPFYVYQEDAAHGSKITTVAWEDAVKAIYRIANSVTRNLGSLKDGITKPLVGLYCSSESLTYMLAMIGVIRAGFPLFLISDRTSPASLEHLIVKSGVTHILINDNDQKLSTRLWGVRRNLKEDVTVSIIPSRSELFGNGETEVPAPVQPSLEDQCLIIHSSGSTALPELNRWTHRMMHNVLWHTWYGEKDICGEVMSTPAIPMGGPTGIMQALFAASSGVIISGFPPSSPPPSPTLENVWNSIIATRATYGFIPHSFLAVRIIAAPIQAGLLPCNQIWLEDDDKVEKLAKLQGVMFAGAPLSKDVGDKLAVKGVNVMTLYGSSEAGLLNKAFTSKNRGMDWEWFTFHPLIYPTFRNKSEDGVGELVLKTGATHTTTRTNTVVDGVPAYATGDLLERHPTFPSLWRFVSRVTDQETIGAGGPKINVVALAKMIMTDPLISGAVLVSQSVGVSNVFGVIIEPAHNDFSGPDALEIFKANIWQVWAGTILLGLLRQYFRPTIERYNAITHDPARVFKSGSAVSIEPW</sequence>
<evidence type="ECO:0000256" key="1">
    <source>
        <dbReference type="ARBA" id="ARBA00006432"/>
    </source>
</evidence>
<dbReference type="OrthoDB" id="429813at2759"/>
<dbReference type="Pfam" id="PF00501">
    <property type="entry name" value="AMP-binding"/>
    <property type="match status" value="1"/>
</dbReference>
<reference evidence="3 4" key="1">
    <citation type="journal article" date="2018" name="Evol. Lett.">
        <title>Horizontal gene cluster transfer increased hallucinogenic mushroom diversity.</title>
        <authorList>
            <person name="Reynolds H.T."/>
            <person name="Vijayakumar V."/>
            <person name="Gluck-Thaler E."/>
            <person name="Korotkin H.B."/>
            <person name="Matheny P.B."/>
            <person name="Slot J.C."/>
        </authorList>
    </citation>
    <scope>NUCLEOTIDE SEQUENCE [LARGE SCALE GENOMIC DNA]</scope>
    <source>
        <strain evidence="3 4">2631</strain>
    </source>
</reference>
<feature type="domain" description="AMP-dependent synthetase/ligase" evidence="2">
    <location>
        <begin position="46"/>
        <end position="373"/>
    </location>
</feature>
<proteinExistence type="inferred from homology"/>
<dbReference type="SUPFAM" id="SSF56801">
    <property type="entry name" value="Acetyl-CoA synthetase-like"/>
    <property type="match status" value="1"/>
</dbReference>